<protein>
    <submittedName>
        <fullName evidence="1">Uncharacterized protein</fullName>
    </submittedName>
</protein>
<sequence length="159" mass="17433">MFCLPAKFPTIRSFTQSESGVVAVDFVVLTGAATGVAMATMAAFSAELGFVSGEVASQSQHRESRPSYAYRAHDEETYQRYTSVVSSLSNNDLAVLSAWGNATRAQSDALAGSNAQEFFEDFDQAITSAYANREQSRDDEVTEYDEYDLERVSRMLGFS</sequence>
<gene>
    <name evidence="1" type="ORF">JDO7802_00420</name>
</gene>
<accession>A0A0M6YDL3</accession>
<keyword evidence="2" id="KW-1185">Reference proteome</keyword>
<dbReference type="OrthoDB" id="7659373at2"/>
<reference evidence="1 2" key="1">
    <citation type="submission" date="2015-07" db="EMBL/GenBank/DDBJ databases">
        <authorList>
            <person name="Noorani M."/>
        </authorList>
    </citation>
    <scope>NUCLEOTIDE SEQUENCE [LARGE SCALE GENOMIC DNA]</scope>
    <source>
        <strain evidence="1 2">CECT 7802</strain>
    </source>
</reference>
<dbReference type="AlphaFoldDB" id="A0A0M6YDL3"/>
<dbReference type="RefSeq" id="WP_055082113.1">
    <property type="nucleotide sequence ID" value="NZ_CXSU01000005.1"/>
</dbReference>
<organism evidence="1 2">
    <name type="scientific">Jannaschia donghaensis</name>
    <dbReference type="NCBI Taxonomy" id="420998"/>
    <lineage>
        <taxon>Bacteria</taxon>
        <taxon>Pseudomonadati</taxon>
        <taxon>Pseudomonadota</taxon>
        <taxon>Alphaproteobacteria</taxon>
        <taxon>Rhodobacterales</taxon>
        <taxon>Roseobacteraceae</taxon>
        <taxon>Jannaschia</taxon>
    </lineage>
</organism>
<proteinExistence type="predicted"/>
<evidence type="ECO:0000313" key="2">
    <source>
        <dbReference type="Proteomes" id="UP000049222"/>
    </source>
</evidence>
<name>A0A0M6YDL3_9RHOB</name>
<dbReference type="EMBL" id="CXSU01000005">
    <property type="protein sequence ID" value="CTQ48418.1"/>
    <property type="molecule type" value="Genomic_DNA"/>
</dbReference>
<evidence type="ECO:0000313" key="1">
    <source>
        <dbReference type="EMBL" id="CTQ48418.1"/>
    </source>
</evidence>
<dbReference type="Proteomes" id="UP000049222">
    <property type="component" value="Unassembled WGS sequence"/>
</dbReference>